<evidence type="ECO:0000313" key="6">
    <source>
        <dbReference type="EMBL" id="EUK18887.1"/>
    </source>
</evidence>
<keyword evidence="3" id="KW-0378">Hydrolase</keyword>
<dbReference type="InterPro" id="IPR051201">
    <property type="entry name" value="Chloro_Bact_Ser_Proteases"/>
</dbReference>
<sequence>MALYLLGKTSFYSSEDIVINGRIIYEQYPQIAQLLKKHCPTISLAEPTITANKESDDSFISWYADTKTEPTLPLENQQDFVEQKLAEAITSLSDAYSEGSADRALLNAALSVQNKQDILIANDQIVIKGWGQPGLSLFSQFTPQKEIPPLTESLTEQQQAAPLKTVSPVMGTAQAMPRTAVGSMNKMPIYLTRLVAAVLFFIIGLFIGWRLIYAERPTKIAKIPVIEAQDLVRKKPEIEKKNKDLEDEIKKLEEQLKNPPCDLEKSRAAPELNKSLDNSSTPMKSDGKNFQGSLPELLEKSTVFILVKAKDEDGDEGVAMGSGFFATPELIVTNRHVVENSEDNTVLVTNKALGQFKKAHIMSISDRSSDVNSFDLAVLKIEDAPPQQPLSFTLEAQPLQTVVAAGYPGMILRQDGALKRLAQGDITAIPGVVLTKGEINAIQVNSNGEKVIPHSAAVSPGNSGGALVDLCGRVVGVNTFVTMDKETSSHSNYAQKSDAIVRALQNANIPIQVKAGACNDTTPSQSSEPEKNSDTPNKSENHEESTAPPDQKNDATKPEESKTPSVPTVSEKKPDTSSNTPEKQKEPAVKPDQKSDANKENNNKGSSENTAPKADQKKDKIPSTTADKKPDQSSATHGDKP</sequence>
<evidence type="ECO:0008006" key="8">
    <source>
        <dbReference type="Google" id="ProtNLM"/>
    </source>
</evidence>
<dbReference type="RefSeq" id="WP_034337315.1">
    <property type="nucleotide sequence ID" value="NZ_ATSX01000001.1"/>
</dbReference>
<dbReference type="SUPFAM" id="SSF50494">
    <property type="entry name" value="Trypsin-like serine proteases"/>
    <property type="match status" value="1"/>
</dbReference>
<dbReference type="InterPro" id="IPR009003">
    <property type="entry name" value="Peptidase_S1_PA"/>
</dbReference>
<dbReference type="AlphaFoldDB" id="W7DNM4"/>
<dbReference type="eggNOG" id="COG0265">
    <property type="taxonomic scope" value="Bacteria"/>
</dbReference>
<dbReference type="PANTHER" id="PTHR43343">
    <property type="entry name" value="PEPTIDASE S12"/>
    <property type="match status" value="1"/>
</dbReference>
<gene>
    <name evidence="6" type="ORF">COMX_04035</name>
</gene>
<dbReference type="Proteomes" id="UP000019250">
    <property type="component" value="Unassembled WGS sequence"/>
</dbReference>
<protein>
    <recommendedName>
        <fullName evidence="8">Serine protease</fullName>
    </recommendedName>
</protein>
<dbReference type="InterPro" id="IPR001940">
    <property type="entry name" value="Peptidase_S1C"/>
</dbReference>
<dbReference type="PANTHER" id="PTHR43343:SF3">
    <property type="entry name" value="PROTEASE DO-LIKE 8, CHLOROPLASTIC"/>
    <property type="match status" value="1"/>
</dbReference>
<organism evidence="6 7">
    <name type="scientific">Commensalibacter papalotli</name>
    <name type="common">ex Servin-Garciduenas et al. 2014</name>
    <dbReference type="NCBI Taxonomy" id="1208583"/>
    <lineage>
        <taxon>Bacteria</taxon>
        <taxon>Pseudomonadati</taxon>
        <taxon>Pseudomonadota</taxon>
        <taxon>Alphaproteobacteria</taxon>
        <taxon>Acetobacterales</taxon>
        <taxon>Acetobacteraceae</taxon>
    </lineage>
</organism>
<feature type="compositionally biased region" description="Polar residues" evidence="4">
    <location>
        <begin position="275"/>
        <end position="289"/>
    </location>
</feature>
<dbReference type="PRINTS" id="PR00834">
    <property type="entry name" value="PROTEASES2C"/>
</dbReference>
<feature type="compositionally biased region" description="Basic and acidic residues" evidence="4">
    <location>
        <begin position="582"/>
        <end position="602"/>
    </location>
</feature>
<dbReference type="Gene3D" id="2.40.10.10">
    <property type="entry name" value="Trypsin-like serine proteases"/>
    <property type="match status" value="2"/>
</dbReference>
<evidence type="ECO:0000256" key="5">
    <source>
        <dbReference type="SAM" id="Phobius"/>
    </source>
</evidence>
<evidence type="ECO:0000256" key="1">
    <source>
        <dbReference type="ARBA" id="ARBA00010541"/>
    </source>
</evidence>
<dbReference type="EMBL" id="ATSX01000001">
    <property type="protein sequence ID" value="EUK18887.1"/>
    <property type="molecule type" value="Genomic_DNA"/>
</dbReference>
<dbReference type="STRING" id="1208583.COMX_04035"/>
<evidence type="ECO:0000256" key="2">
    <source>
        <dbReference type="ARBA" id="ARBA00022670"/>
    </source>
</evidence>
<comment type="caution">
    <text evidence="6">The sequence shown here is derived from an EMBL/GenBank/DDBJ whole genome shotgun (WGS) entry which is preliminary data.</text>
</comment>
<keyword evidence="7" id="KW-1185">Reference proteome</keyword>
<keyword evidence="5" id="KW-0812">Transmembrane</keyword>
<dbReference type="OrthoDB" id="9766361at2"/>
<evidence type="ECO:0000256" key="4">
    <source>
        <dbReference type="SAM" id="MobiDB-lite"/>
    </source>
</evidence>
<feature type="region of interest" description="Disordered" evidence="4">
    <location>
        <begin position="517"/>
        <end position="641"/>
    </location>
</feature>
<feature type="region of interest" description="Disordered" evidence="4">
    <location>
        <begin position="256"/>
        <end position="289"/>
    </location>
</feature>
<evidence type="ECO:0000256" key="3">
    <source>
        <dbReference type="ARBA" id="ARBA00022801"/>
    </source>
</evidence>
<feature type="compositionally biased region" description="Basic and acidic residues" evidence="4">
    <location>
        <begin position="614"/>
        <end position="641"/>
    </location>
</feature>
<name>W7DNM4_9PROT</name>
<reference evidence="6 7" key="1">
    <citation type="journal article" date="2014" name="Genome Announc.">
        <title>Draft Genome Sequence of Commensalibacter papalotli MX01, a Symbiont Identified from the Guts of Overwintering Monarch Butterflies.</title>
        <authorList>
            <person name="Servin-Garciduenas L.E."/>
            <person name="Sanchez-Quinto A."/>
            <person name="Martinez-Romero E."/>
        </authorList>
    </citation>
    <scope>NUCLEOTIDE SEQUENCE [LARGE SCALE GENOMIC DNA]</scope>
    <source>
        <strain evidence="7">MX-MONARCH01</strain>
    </source>
</reference>
<feature type="transmembrane region" description="Helical" evidence="5">
    <location>
        <begin position="194"/>
        <end position="213"/>
    </location>
</feature>
<dbReference type="InterPro" id="IPR043504">
    <property type="entry name" value="Peptidase_S1_PA_chymotrypsin"/>
</dbReference>
<proteinExistence type="inferred from homology"/>
<feature type="compositionally biased region" description="Basic and acidic residues" evidence="4">
    <location>
        <begin position="256"/>
        <end position="268"/>
    </location>
</feature>
<keyword evidence="5" id="KW-0472">Membrane</keyword>
<comment type="similarity">
    <text evidence="1">Belongs to the peptidase S1C family.</text>
</comment>
<dbReference type="GO" id="GO:0004252">
    <property type="term" value="F:serine-type endopeptidase activity"/>
    <property type="evidence" value="ECO:0007669"/>
    <property type="project" value="InterPro"/>
</dbReference>
<keyword evidence="5" id="KW-1133">Transmembrane helix</keyword>
<keyword evidence="2" id="KW-0645">Protease</keyword>
<feature type="compositionally biased region" description="Basic and acidic residues" evidence="4">
    <location>
        <begin position="528"/>
        <end position="562"/>
    </location>
</feature>
<dbReference type="GO" id="GO:0006508">
    <property type="term" value="P:proteolysis"/>
    <property type="evidence" value="ECO:0007669"/>
    <property type="project" value="UniProtKB-KW"/>
</dbReference>
<accession>W7DNM4</accession>
<dbReference type="Pfam" id="PF13365">
    <property type="entry name" value="Trypsin_2"/>
    <property type="match status" value="1"/>
</dbReference>
<evidence type="ECO:0000313" key="7">
    <source>
        <dbReference type="Proteomes" id="UP000019250"/>
    </source>
</evidence>